<feature type="region of interest" description="Disordered" evidence="1">
    <location>
        <begin position="165"/>
        <end position="253"/>
    </location>
</feature>
<feature type="compositionally biased region" description="Polar residues" evidence="1">
    <location>
        <begin position="204"/>
        <end position="213"/>
    </location>
</feature>
<feature type="compositionally biased region" description="Polar residues" evidence="1">
    <location>
        <begin position="306"/>
        <end position="321"/>
    </location>
</feature>
<dbReference type="Proteomes" id="UP001365128">
    <property type="component" value="Unassembled WGS sequence"/>
</dbReference>
<feature type="compositionally biased region" description="Basic residues" evidence="1">
    <location>
        <begin position="273"/>
        <end position="304"/>
    </location>
</feature>
<evidence type="ECO:0000313" key="3">
    <source>
        <dbReference type="Proteomes" id="UP001365128"/>
    </source>
</evidence>
<feature type="compositionally biased region" description="Basic and acidic residues" evidence="1">
    <location>
        <begin position="329"/>
        <end position="344"/>
    </location>
</feature>
<feature type="region of interest" description="Disordered" evidence="1">
    <location>
        <begin position="110"/>
        <end position="132"/>
    </location>
</feature>
<dbReference type="EMBL" id="JBBPDW010000006">
    <property type="protein sequence ID" value="KAK7551707.1"/>
    <property type="molecule type" value="Genomic_DNA"/>
</dbReference>
<protein>
    <submittedName>
        <fullName evidence="2">Uncharacterized protein</fullName>
    </submittedName>
</protein>
<keyword evidence="3" id="KW-1185">Reference proteome</keyword>
<gene>
    <name evidence="2" type="ORF">IWX46DRAFT_578960</name>
</gene>
<feature type="region of interest" description="Disordered" evidence="1">
    <location>
        <begin position="1"/>
        <end position="24"/>
    </location>
</feature>
<feature type="compositionally biased region" description="Basic and acidic residues" evidence="1">
    <location>
        <begin position="214"/>
        <end position="223"/>
    </location>
</feature>
<accession>A0ABR1MKK1</accession>
<feature type="compositionally biased region" description="Low complexity" evidence="1">
    <location>
        <begin position="389"/>
        <end position="402"/>
    </location>
</feature>
<name>A0ABR1MKK1_9PEZI</name>
<feature type="compositionally biased region" description="Basic residues" evidence="1">
    <location>
        <begin position="167"/>
        <end position="177"/>
    </location>
</feature>
<feature type="compositionally biased region" description="Basic and acidic residues" evidence="1">
    <location>
        <begin position="178"/>
        <end position="197"/>
    </location>
</feature>
<organism evidence="2 3">
    <name type="scientific">Phyllosticta citricarpa</name>
    <dbReference type="NCBI Taxonomy" id="55181"/>
    <lineage>
        <taxon>Eukaryota</taxon>
        <taxon>Fungi</taxon>
        <taxon>Dikarya</taxon>
        <taxon>Ascomycota</taxon>
        <taxon>Pezizomycotina</taxon>
        <taxon>Dothideomycetes</taxon>
        <taxon>Dothideomycetes incertae sedis</taxon>
        <taxon>Botryosphaeriales</taxon>
        <taxon>Phyllostictaceae</taxon>
        <taxon>Phyllosticta</taxon>
    </lineage>
</organism>
<feature type="compositionally biased region" description="Polar residues" evidence="1">
    <location>
        <begin position="352"/>
        <end position="374"/>
    </location>
</feature>
<proteinExistence type="predicted"/>
<evidence type="ECO:0000313" key="2">
    <source>
        <dbReference type="EMBL" id="KAK7551707.1"/>
    </source>
</evidence>
<sequence length="497" mass="55166">MTLFRGSGPTARYRSQQAHARWDGGQPCASSNWAIVSRHAAEPMPPWPGGWVDHARHAANMSAALLAQSCGCHTRHSTVHRPRQRLVASPLLRMSIKLRKRYSVKLSTGSWAPADSRRGKRHIRKTCPRDQSKRDVDVVDLHNISASSLEEIIRLAYERKKPPWPSRLKKFKRHSRRSSTDDATVRVDERTEQHADAGRAFGSSDLTSAPTTTTRDHDARDLSRSTLGLSPIQESPAGPTPTGSLYETSKPKQQRQAPVCTCKCHQQGENHQSRHHHRSQHSSPHPGHHNHHGHHHHHHHHHQHSNMPGNSSKPSVVSNGTPRCRTPRLHSETPRGRRDRRTMNRSDPTGEPGQTSRPQVSVSGPTTPGGNPNARSDLPNRIPSRPPLSRNASRQSSRSSLRTPNSAIAEWAQHTAAEGGNNLGPEDWPKEKKDVAQNQSSSTNRWVPPPVETTRRRTRGSRSNLSYGSYGSYGTYRSGHNSPSAFSLGGLNHGVVI</sequence>
<evidence type="ECO:0000256" key="1">
    <source>
        <dbReference type="SAM" id="MobiDB-lite"/>
    </source>
</evidence>
<feature type="region of interest" description="Disordered" evidence="1">
    <location>
        <begin position="267"/>
        <end position="404"/>
    </location>
</feature>
<feature type="region of interest" description="Disordered" evidence="1">
    <location>
        <begin position="417"/>
        <end position="466"/>
    </location>
</feature>
<reference evidence="2 3" key="1">
    <citation type="submission" date="2024-04" db="EMBL/GenBank/DDBJ databases">
        <title>Phyllosticta paracitricarpa is synonymous to the EU quarantine fungus P. citricarpa based on phylogenomic analyses.</title>
        <authorList>
            <consortium name="Lawrence Berkeley National Laboratory"/>
            <person name="Van Ingen-Buijs V.A."/>
            <person name="Van Westerhoven A.C."/>
            <person name="Haridas S."/>
            <person name="Skiadas P."/>
            <person name="Martin F."/>
            <person name="Groenewald J.Z."/>
            <person name="Crous P.W."/>
            <person name="Seidl M.F."/>
        </authorList>
    </citation>
    <scope>NUCLEOTIDE SEQUENCE [LARGE SCALE GENOMIC DNA]</scope>
    <source>
        <strain evidence="2 3">CBS 122670</strain>
    </source>
</reference>
<comment type="caution">
    <text evidence="2">The sequence shown here is derived from an EMBL/GenBank/DDBJ whole genome shotgun (WGS) entry which is preliminary data.</text>
</comment>
<feature type="compositionally biased region" description="Polar residues" evidence="1">
    <location>
        <begin position="436"/>
        <end position="445"/>
    </location>
</feature>